<dbReference type="Gene3D" id="1.10.555.10">
    <property type="entry name" value="Rho GTPase activation protein"/>
    <property type="match status" value="1"/>
</dbReference>
<dbReference type="InterPro" id="IPR008936">
    <property type="entry name" value="Rho_GTPase_activation_prot"/>
</dbReference>
<dbReference type="InterPro" id="IPR000198">
    <property type="entry name" value="RhoGAP_dom"/>
</dbReference>
<dbReference type="SUPFAM" id="SSF48350">
    <property type="entry name" value="GTPase activation domain, GAP"/>
    <property type="match status" value="1"/>
</dbReference>
<evidence type="ECO:0000256" key="1">
    <source>
        <dbReference type="ARBA" id="ARBA00022468"/>
    </source>
</evidence>
<feature type="compositionally biased region" description="Polar residues" evidence="2">
    <location>
        <begin position="635"/>
        <end position="658"/>
    </location>
</feature>
<dbReference type="PANTHER" id="PTHR23176">
    <property type="entry name" value="RHO/RAC/CDC GTPASE-ACTIVATING PROTEIN"/>
    <property type="match status" value="1"/>
</dbReference>
<feature type="region of interest" description="Disordered" evidence="2">
    <location>
        <begin position="593"/>
        <end position="614"/>
    </location>
</feature>
<feature type="region of interest" description="Disordered" evidence="2">
    <location>
        <begin position="207"/>
        <end position="340"/>
    </location>
</feature>
<feature type="compositionally biased region" description="Basic and acidic residues" evidence="2">
    <location>
        <begin position="96"/>
        <end position="105"/>
    </location>
</feature>
<dbReference type="Pfam" id="PF00620">
    <property type="entry name" value="RhoGAP"/>
    <property type="match status" value="1"/>
</dbReference>
<feature type="compositionally biased region" description="Basic and acidic residues" evidence="2">
    <location>
        <begin position="254"/>
        <end position="268"/>
    </location>
</feature>
<evidence type="ECO:0000313" key="5">
    <source>
        <dbReference type="Proteomes" id="UP001168146"/>
    </source>
</evidence>
<feature type="compositionally biased region" description="Basic and acidic residues" evidence="2">
    <location>
        <begin position="701"/>
        <end position="715"/>
    </location>
</feature>
<reference evidence="4" key="1">
    <citation type="submission" date="2021-12" db="EMBL/GenBank/DDBJ databases">
        <title>Black yeast isolated from Biological Soil Crust.</title>
        <authorList>
            <person name="Kurbessoian T."/>
        </authorList>
    </citation>
    <scope>NUCLEOTIDE SEQUENCE</scope>
    <source>
        <strain evidence="4">CCFEE 5208</strain>
    </source>
</reference>
<dbReference type="SMART" id="SM00324">
    <property type="entry name" value="RhoGAP"/>
    <property type="match status" value="1"/>
</dbReference>
<feature type="compositionally biased region" description="Polar residues" evidence="2">
    <location>
        <begin position="8"/>
        <end position="28"/>
    </location>
</feature>
<proteinExistence type="predicted"/>
<feature type="region of interest" description="Disordered" evidence="2">
    <location>
        <begin position="1"/>
        <end position="107"/>
    </location>
</feature>
<dbReference type="CDD" id="cd00159">
    <property type="entry name" value="RhoGAP"/>
    <property type="match status" value="1"/>
</dbReference>
<dbReference type="PROSITE" id="PS50238">
    <property type="entry name" value="RHOGAP"/>
    <property type="match status" value="1"/>
</dbReference>
<feature type="compositionally biased region" description="Low complexity" evidence="2">
    <location>
        <begin position="207"/>
        <end position="216"/>
    </location>
</feature>
<dbReference type="Proteomes" id="UP001168146">
    <property type="component" value="Unassembled WGS sequence"/>
</dbReference>
<feature type="compositionally biased region" description="Pro residues" evidence="2">
    <location>
        <begin position="55"/>
        <end position="64"/>
    </location>
</feature>
<dbReference type="InterPro" id="IPR050729">
    <property type="entry name" value="Rho-GAP"/>
</dbReference>
<dbReference type="GO" id="GO:0005938">
    <property type="term" value="C:cell cortex"/>
    <property type="evidence" value="ECO:0007669"/>
    <property type="project" value="UniProtKB-ARBA"/>
</dbReference>
<feature type="compositionally biased region" description="Basic and acidic residues" evidence="2">
    <location>
        <begin position="317"/>
        <end position="333"/>
    </location>
</feature>
<dbReference type="AlphaFoldDB" id="A0AAN6J3Z5"/>
<protein>
    <recommendedName>
        <fullName evidence="3">Rho-GAP domain-containing protein</fullName>
    </recommendedName>
</protein>
<gene>
    <name evidence="4" type="ORF">LTR82_017806</name>
</gene>
<dbReference type="EMBL" id="JASUXU010000177">
    <property type="protein sequence ID" value="KAK0302648.1"/>
    <property type="molecule type" value="Genomic_DNA"/>
</dbReference>
<comment type="caution">
    <text evidence="4">The sequence shown here is derived from an EMBL/GenBank/DDBJ whole genome shotgun (WGS) entry which is preliminary data.</text>
</comment>
<feature type="region of interest" description="Disordered" evidence="2">
    <location>
        <begin position="750"/>
        <end position="769"/>
    </location>
</feature>
<sequence length="769" mass="84530">MQRHPKPTNLTINSKSAVEAAQGTSGPASSPMHLEGVDLSSFGGEFGGNTLTSTPPMPSSPPTSPGHRRGQSKNILGTFKSRSQEHAQQKSQQPRHVKDENDAHRPGSSMAKIYQLKKNPGSTPELSLVGSAENVGKMPVDGESIERDVPGGSVKFYSFTLQLPTWTRYLSRDIDNIHANKSPNAVCRAATAASRCSFRHCEELTNNHGAANNTATPDPRPQPSPHHSDTSVTSRRTAKPAGPFRNPLARTKSLRRDSHSKTKPDPKPLLEQPPNTAPLASDWPKQQDMRLLGMKGKEKRGKSAERAPVTEVDEQATDAKAHAKEKEKSKEKSGFMSGSKNAVTKTTKASGNFLTRLGKIGRSSSNNEKEVPDSEYVLKFINLPLVEQTRITRISKDLSNCRDKTEYWMPSLPWRCIDYLNLNCESEGLYRVPGSGPQVKKWQRRFDTELDVDLLDESELYDPNNIGSMLKSWLRDLPTEILPATMQASLAAELELENPEYAKMGQPAPQKLRDALSELSPFNYYLLFAITCHLSLLLSHKDKNRMDLNNLCICIGPCLRLERWLFNYLVGDWRHCWQGCFMEKQYLESEKAHEQGADYKPPPSTSEPSIASLTNGKNTSSYNLLAAADERAVHSSGSSEPASNYEDTQPSILPSSAEHTVLPRRLENDTLPETYRPAGSPRTHNNGTFSTPQRSPTALPETKRPSTAEDRKPSEDLPAQQKAGAGTPRPQYAHSRSKSDVAAGTPVADAFSAMPALPIRTVGGGTGAS</sequence>
<dbReference type="PANTHER" id="PTHR23176:SF125">
    <property type="entry name" value="GTPASE ACTIVATOR (BEM2), PUTATIVE (AFU_ORTHOLOGUE AFUA_7G04450)-RELATED"/>
    <property type="match status" value="1"/>
</dbReference>
<feature type="region of interest" description="Disordered" evidence="2">
    <location>
        <begin position="630"/>
        <end position="743"/>
    </location>
</feature>
<evidence type="ECO:0000313" key="4">
    <source>
        <dbReference type="EMBL" id="KAK0302648.1"/>
    </source>
</evidence>
<organism evidence="4 5">
    <name type="scientific">Friedmanniomyces endolithicus</name>
    <dbReference type="NCBI Taxonomy" id="329885"/>
    <lineage>
        <taxon>Eukaryota</taxon>
        <taxon>Fungi</taxon>
        <taxon>Dikarya</taxon>
        <taxon>Ascomycota</taxon>
        <taxon>Pezizomycotina</taxon>
        <taxon>Dothideomycetes</taxon>
        <taxon>Dothideomycetidae</taxon>
        <taxon>Mycosphaerellales</taxon>
        <taxon>Teratosphaeriaceae</taxon>
        <taxon>Friedmanniomyces</taxon>
    </lineage>
</organism>
<accession>A0AAN6J3Z5</accession>
<evidence type="ECO:0000256" key="2">
    <source>
        <dbReference type="SAM" id="MobiDB-lite"/>
    </source>
</evidence>
<dbReference type="GO" id="GO:0007165">
    <property type="term" value="P:signal transduction"/>
    <property type="evidence" value="ECO:0007669"/>
    <property type="project" value="InterPro"/>
</dbReference>
<feature type="compositionally biased region" description="Polar residues" evidence="2">
    <location>
        <begin position="682"/>
        <end position="696"/>
    </location>
</feature>
<feature type="domain" description="Rho-GAP" evidence="3">
    <location>
        <begin position="396"/>
        <end position="593"/>
    </location>
</feature>
<name>A0AAN6J3Z5_9PEZI</name>
<dbReference type="GO" id="GO:0005096">
    <property type="term" value="F:GTPase activator activity"/>
    <property type="evidence" value="ECO:0007669"/>
    <property type="project" value="UniProtKB-KW"/>
</dbReference>
<evidence type="ECO:0000259" key="3">
    <source>
        <dbReference type="PROSITE" id="PS50238"/>
    </source>
</evidence>
<keyword evidence="1" id="KW-0343">GTPase activation</keyword>